<dbReference type="WBParaSite" id="Pan_g1314.t1">
    <property type="protein sequence ID" value="Pan_g1314.t1"/>
    <property type="gene ID" value="Pan_g1314"/>
</dbReference>
<organism evidence="1 2">
    <name type="scientific">Panagrellus redivivus</name>
    <name type="common">Microworm</name>
    <dbReference type="NCBI Taxonomy" id="6233"/>
    <lineage>
        <taxon>Eukaryota</taxon>
        <taxon>Metazoa</taxon>
        <taxon>Ecdysozoa</taxon>
        <taxon>Nematoda</taxon>
        <taxon>Chromadorea</taxon>
        <taxon>Rhabditida</taxon>
        <taxon>Tylenchina</taxon>
        <taxon>Panagrolaimomorpha</taxon>
        <taxon>Panagrolaimoidea</taxon>
        <taxon>Panagrolaimidae</taxon>
        <taxon>Panagrellus</taxon>
    </lineage>
</organism>
<name>A0A7E4UV08_PANRE</name>
<keyword evidence="1" id="KW-1185">Reference proteome</keyword>
<dbReference type="AlphaFoldDB" id="A0A7E4UV08"/>
<sequence>MDSATRRKLLSNAFSFLKRTAIRKHEACFASIRSSASSNKTQLTRLFMEVYRPKTIVASMAPVALIDATVMQSCESRMDCLRVIVDGTQLT</sequence>
<proteinExistence type="predicted"/>
<reference evidence="1" key="1">
    <citation type="journal article" date="2013" name="Genetics">
        <title>The draft genome and transcriptome of Panagrellus redivivus are shaped by the harsh demands of a free-living lifestyle.</title>
        <authorList>
            <person name="Srinivasan J."/>
            <person name="Dillman A.R."/>
            <person name="Macchietto M.G."/>
            <person name="Heikkinen L."/>
            <person name="Lakso M."/>
            <person name="Fracchia K.M."/>
            <person name="Antoshechkin I."/>
            <person name="Mortazavi A."/>
            <person name="Wong G."/>
            <person name="Sternberg P.W."/>
        </authorList>
    </citation>
    <scope>NUCLEOTIDE SEQUENCE [LARGE SCALE GENOMIC DNA]</scope>
    <source>
        <strain evidence="1">MT8872</strain>
    </source>
</reference>
<protein>
    <submittedName>
        <fullName evidence="2">Uncharacterized protein</fullName>
    </submittedName>
</protein>
<reference evidence="2" key="2">
    <citation type="submission" date="2020-10" db="UniProtKB">
        <authorList>
            <consortium name="WormBaseParasite"/>
        </authorList>
    </citation>
    <scope>IDENTIFICATION</scope>
</reference>
<dbReference type="Proteomes" id="UP000492821">
    <property type="component" value="Unassembled WGS sequence"/>
</dbReference>
<accession>A0A7E4UV08</accession>
<evidence type="ECO:0000313" key="1">
    <source>
        <dbReference type="Proteomes" id="UP000492821"/>
    </source>
</evidence>
<evidence type="ECO:0000313" key="2">
    <source>
        <dbReference type="WBParaSite" id="Pan_g1314.t1"/>
    </source>
</evidence>